<dbReference type="Pfam" id="PF01757">
    <property type="entry name" value="Acyl_transf_3"/>
    <property type="match status" value="1"/>
</dbReference>
<evidence type="ECO:0000259" key="2">
    <source>
        <dbReference type="Pfam" id="PF01757"/>
    </source>
</evidence>
<keyword evidence="1" id="KW-0812">Transmembrane</keyword>
<dbReference type="RefSeq" id="WP_159978385.1">
    <property type="nucleotide sequence ID" value="NZ_BLIV01000005.1"/>
</dbReference>
<keyword evidence="3" id="KW-0808">Transferase</keyword>
<comment type="caution">
    <text evidence="3">The sequence shown here is derived from an EMBL/GenBank/DDBJ whole genome shotgun (WGS) entry which is preliminary data.</text>
</comment>
<dbReference type="Proteomes" id="UP000436522">
    <property type="component" value="Unassembled WGS sequence"/>
</dbReference>
<dbReference type="PANTHER" id="PTHR23028">
    <property type="entry name" value="ACETYLTRANSFERASE"/>
    <property type="match status" value="1"/>
</dbReference>
<feature type="domain" description="Acyltransferase 3" evidence="2">
    <location>
        <begin position="9"/>
        <end position="355"/>
    </location>
</feature>
<organism evidence="3 4">
    <name type="scientific">Roseobacter cerasinus</name>
    <dbReference type="NCBI Taxonomy" id="2602289"/>
    <lineage>
        <taxon>Bacteria</taxon>
        <taxon>Pseudomonadati</taxon>
        <taxon>Pseudomonadota</taxon>
        <taxon>Alphaproteobacteria</taxon>
        <taxon>Rhodobacterales</taxon>
        <taxon>Roseobacteraceae</taxon>
        <taxon>Roseobacter</taxon>
    </lineage>
</organism>
<feature type="transmembrane region" description="Helical" evidence="1">
    <location>
        <begin position="203"/>
        <end position="219"/>
    </location>
</feature>
<gene>
    <name evidence="3" type="ORF">So717_28000</name>
</gene>
<reference evidence="3 4" key="1">
    <citation type="submission" date="2019-12" db="EMBL/GenBank/DDBJ databases">
        <title>Roseobacter cerasinus sp. nov., isolated from seawater around aquaculture.</title>
        <authorList>
            <person name="Muramatsu S."/>
            <person name="Takabe Y."/>
            <person name="Mori K."/>
            <person name="Takaichi S."/>
            <person name="Hanada S."/>
        </authorList>
    </citation>
    <scope>NUCLEOTIDE SEQUENCE [LARGE SCALE GENOMIC DNA]</scope>
    <source>
        <strain evidence="3 4">AI77</strain>
    </source>
</reference>
<keyword evidence="3" id="KW-0012">Acyltransferase</keyword>
<feature type="transmembrane region" description="Helical" evidence="1">
    <location>
        <begin position="77"/>
        <end position="94"/>
    </location>
</feature>
<protein>
    <submittedName>
        <fullName evidence="3">Acyltransferase</fullName>
    </submittedName>
</protein>
<dbReference type="EMBL" id="BLIV01000005">
    <property type="protein sequence ID" value="GFE51047.1"/>
    <property type="molecule type" value="Genomic_DNA"/>
</dbReference>
<keyword evidence="4" id="KW-1185">Reference proteome</keyword>
<feature type="transmembrane region" description="Helical" evidence="1">
    <location>
        <begin position="12"/>
        <end position="31"/>
    </location>
</feature>
<feature type="transmembrane region" description="Helical" evidence="1">
    <location>
        <begin position="152"/>
        <end position="172"/>
    </location>
</feature>
<dbReference type="GO" id="GO:0016020">
    <property type="term" value="C:membrane"/>
    <property type="evidence" value="ECO:0007669"/>
    <property type="project" value="TreeGrafter"/>
</dbReference>
<proteinExistence type="predicted"/>
<dbReference type="OrthoDB" id="9796461at2"/>
<feature type="transmembrane region" description="Helical" evidence="1">
    <location>
        <begin position="338"/>
        <end position="359"/>
    </location>
</feature>
<feature type="transmembrane region" description="Helical" evidence="1">
    <location>
        <begin position="240"/>
        <end position="259"/>
    </location>
</feature>
<feature type="transmembrane region" description="Helical" evidence="1">
    <location>
        <begin position="279"/>
        <end position="297"/>
    </location>
</feature>
<dbReference type="PANTHER" id="PTHR23028:SF53">
    <property type="entry name" value="ACYL_TRANSF_3 DOMAIN-CONTAINING PROTEIN"/>
    <property type="match status" value="1"/>
</dbReference>
<dbReference type="GO" id="GO:0016747">
    <property type="term" value="F:acyltransferase activity, transferring groups other than amino-acyl groups"/>
    <property type="evidence" value="ECO:0007669"/>
    <property type="project" value="InterPro"/>
</dbReference>
<feature type="transmembrane region" description="Helical" evidence="1">
    <location>
        <begin position="309"/>
        <end position="332"/>
    </location>
</feature>
<feature type="transmembrane region" description="Helical" evidence="1">
    <location>
        <begin position="37"/>
        <end position="56"/>
    </location>
</feature>
<dbReference type="GO" id="GO:0000271">
    <property type="term" value="P:polysaccharide biosynthetic process"/>
    <property type="evidence" value="ECO:0007669"/>
    <property type="project" value="TreeGrafter"/>
</dbReference>
<accession>A0A640VTA2</accession>
<dbReference type="AlphaFoldDB" id="A0A640VTA2"/>
<evidence type="ECO:0000313" key="3">
    <source>
        <dbReference type="EMBL" id="GFE51047.1"/>
    </source>
</evidence>
<sequence length="378" mass="42220">MSPGQSTLLDAIRALAAHFVLLGHILSLSIFPGLRTGLGDLGVIIFFILSGFLIAATSTQKADLGRYNFRDYLLDRAFRIFTPYVPALFAVLILDGLTMRFSTASTYAEYFTVQDFAASLFMLQQFPPGILLDQVFGLEAAKLSTFGSARPFWTVANEWWLYVSFGLIFFGIASKKRKLGLGFLLVAAIFPVFNFVAGTGEGLSLLWVFMALIGVLYARSRQKFEAHISTFQAQNAGFKLILATAVGCILALATVRFIWISYLHPSLAPGMPVVYDFNLYVLIAAAISLMFVLAAQITKPLGRKPIQFFADYSYSLYLIHYSIIYFCDALTIGPEDKLVRLVFLYLICNIAAIVLWALFERHHRRLRYWIAGRPTRGG</sequence>
<evidence type="ECO:0000313" key="4">
    <source>
        <dbReference type="Proteomes" id="UP000436522"/>
    </source>
</evidence>
<dbReference type="InterPro" id="IPR002656">
    <property type="entry name" value="Acyl_transf_3_dom"/>
</dbReference>
<keyword evidence="1" id="KW-0472">Membrane</keyword>
<evidence type="ECO:0000256" key="1">
    <source>
        <dbReference type="SAM" id="Phobius"/>
    </source>
</evidence>
<name>A0A640VTA2_9RHOB</name>
<dbReference type="InterPro" id="IPR050879">
    <property type="entry name" value="Acyltransferase_3"/>
</dbReference>
<feature type="transmembrane region" description="Helical" evidence="1">
    <location>
        <begin position="179"/>
        <end position="197"/>
    </location>
</feature>
<keyword evidence="1" id="KW-1133">Transmembrane helix</keyword>